<protein>
    <submittedName>
        <fullName evidence="3">GTP-binding nuclear protein Ran-B1</fullName>
    </submittedName>
</protein>
<dbReference type="SMART" id="SM00176">
    <property type="entry name" value="RAN"/>
    <property type="match status" value="1"/>
</dbReference>
<dbReference type="GO" id="GO:0005525">
    <property type="term" value="F:GTP binding"/>
    <property type="evidence" value="ECO:0007669"/>
    <property type="project" value="UniProtKB-KW"/>
</dbReference>
<evidence type="ECO:0000313" key="4">
    <source>
        <dbReference type="Proteomes" id="UP001418222"/>
    </source>
</evidence>
<dbReference type="InterPro" id="IPR027417">
    <property type="entry name" value="P-loop_NTPase"/>
</dbReference>
<reference evidence="3 4" key="1">
    <citation type="journal article" date="2022" name="Nat. Plants">
        <title>Genomes of leafy and leafless Platanthera orchids illuminate the evolution of mycoheterotrophy.</title>
        <authorList>
            <person name="Li M.H."/>
            <person name="Liu K.W."/>
            <person name="Li Z."/>
            <person name="Lu H.C."/>
            <person name="Ye Q.L."/>
            <person name="Zhang D."/>
            <person name="Wang J.Y."/>
            <person name="Li Y.F."/>
            <person name="Zhong Z.M."/>
            <person name="Liu X."/>
            <person name="Yu X."/>
            <person name="Liu D.K."/>
            <person name="Tu X.D."/>
            <person name="Liu B."/>
            <person name="Hao Y."/>
            <person name="Liao X.Y."/>
            <person name="Jiang Y.T."/>
            <person name="Sun W.H."/>
            <person name="Chen J."/>
            <person name="Chen Y.Q."/>
            <person name="Ai Y."/>
            <person name="Zhai J.W."/>
            <person name="Wu S.S."/>
            <person name="Zhou Z."/>
            <person name="Hsiao Y.Y."/>
            <person name="Wu W.L."/>
            <person name="Chen Y.Y."/>
            <person name="Lin Y.F."/>
            <person name="Hsu J.L."/>
            <person name="Li C.Y."/>
            <person name="Wang Z.W."/>
            <person name="Zhao X."/>
            <person name="Zhong W.Y."/>
            <person name="Ma X.K."/>
            <person name="Ma L."/>
            <person name="Huang J."/>
            <person name="Chen G.Z."/>
            <person name="Huang M.Z."/>
            <person name="Huang L."/>
            <person name="Peng D.H."/>
            <person name="Luo Y.B."/>
            <person name="Zou S.Q."/>
            <person name="Chen S.P."/>
            <person name="Lan S."/>
            <person name="Tsai W.C."/>
            <person name="Van de Peer Y."/>
            <person name="Liu Z.J."/>
        </authorList>
    </citation>
    <scope>NUCLEOTIDE SEQUENCE [LARGE SCALE GENOMIC DNA]</scope>
    <source>
        <strain evidence="3">Lor287</strain>
    </source>
</reference>
<keyword evidence="1" id="KW-0547">Nucleotide-binding</keyword>
<evidence type="ECO:0000256" key="2">
    <source>
        <dbReference type="ARBA" id="ARBA00023134"/>
    </source>
</evidence>
<proteinExistence type="predicted"/>
<dbReference type="GO" id="GO:0000054">
    <property type="term" value="P:ribosomal subunit export from nucleus"/>
    <property type="evidence" value="ECO:0007669"/>
    <property type="project" value="TreeGrafter"/>
</dbReference>
<comment type="caution">
    <text evidence="3">The sequence shown here is derived from an EMBL/GenBank/DDBJ whole genome shotgun (WGS) entry which is preliminary data.</text>
</comment>
<evidence type="ECO:0000313" key="3">
    <source>
        <dbReference type="EMBL" id="KAK8917031.1"/>
    </source>
</evidence>
<accession>A0AAP0AWI5</accession>
<dbReference type="Gene3D" id="3.40.50.300">
    <property type="entry name" value="P-loop containing nucleotide triphosphate hydrolases"/>
    <property type="match status" value="1"/>
</dbReference>
<dbReference type="GO" id="GO:0003924">
    <property type="term" value="F:GTPase activity"/>
    <property type="evidence" value="ECO:0007669"/>
    <property type="project" value="InterPro"/>
</dbReference>
<keyword evidence="4" id="KW-1185">Reference proteome</keyword>
<name>A0AAP0AWI5_9ASPA</name>
<evidence type="ECO:0000256" key="1">
    <source>
        <dbReference type="ARBA" id="ARBA00022741"/>
    </source>
</evidence>
<dbReference type="GO" id="GO:0005737">
    <property type="term" value="C:cytoplasm"/>
    <property type="evidence" value="ECO:0007669"/>
    <property type="project" value="TreeGrafter"/>
</dbReference>
<keyword evidence="2" id="KW-0342">GTP-binding</keyword>
<dbReference type="AlphaFoldDB" id="A0AAP0AWI5"/>
<dbReference type="EMBL" id="JBBWWQ010000020">
    <property type="protein sequence ID" value="KAK8917031.1"/>
    <property type="molecule type" value="Genomic_DNA"/>
</dbReference>
<dbReference type="InterPro" id="IPR002041">
    <property type="entry name" value="Ran_GTPase"/>
</dbReference>
<gene>
    <name evidence="3" type="primary">RAN-B1</name>
    <name evidence="3" type="ORF">KSP39_PZI022274</name>
</gene>
<dbReference type="PANTHER" id="PTHR24071:SF0">
    <property type="entry name" value="GTP-BINDING NUCLEAR PROTEIN RAN"/>
    <property type="match status" value="1"/>
</dbReference>
<sequence length="144" mass="16689">MDLTEVCCLQMLSRLPRVEYRGLSVFFRNPIVSTTVYDNANEAILYEPTKDRRGDLRHSYCHPTMVHYYYGAEWTIAKSNYNFEKPFLYLARKLAGDPNLHFVESPALAPPYVHIDIVQQQLHEKKLIDASAQTLSDDDDEAFD</sequence>
<dbReference type="PANTHER" id="PTHR24071">
    <property type="entry name" value="RAN GTPASE"/>
    <property type="match status" value="1"/>
</dbReference>
<organism evidence="3 4">
    <name type="scientific">Platanthera zijinensis</name>
    <dbReference type="NCBI Taxonomy" id="2320716"/>
    <lineage>
        <taxon>Eukaryota</taxon>
        <taxon>Viridiplantae</taxon>
        <taxon>Streptophyta</taxon>
        <taxon>Embryophyta</taxon>
        <taxon>Tracheophyta</taxon>
        <taxon>Spermatophyta</taxon>
        <taxon>Magnoliopsida</taxon>
        <taxon>Liliopsida</taxon>
        <taxon>Asparagales</taxon>
        <taxon>Orchidaceae</taxon>
        <taxon>Orchidoideae</taxon>
        <taxon>Orchideae</taxon>
        <taxon>Orchidinae</taxon>
        <taxon>Platanthera</taxon>
    </lineage>
</organism>
<dbReference type="Proteomes" id="UP001418222">
    <property type="component" value="Unassembled WGS sequence"/>
</dbReference>
<dbReference type="GO" id="GO:0005634">
    <property type="term" value="C:nucleus"/>
    <property type="evidence" value="ECO:0007669"/>
    <property type="project" value="TreeGrafter"/>
</dbReference>
<dbReference type="GO" id="GO:0006606">
    <property type="term" value="P:protein import into nucleus"/>
    <property type="evidence" value="ECO:0007669"/>
    <property type="project" value="TreeGrafter"/>
</dbReference>